<keyword evidence="2" id="KW-1133">Transmembrane helix</keyword>
<evidence type="ECO:0000313" key="3">
    <source>
        <dbReference type="Proteomes" id="UP000095284"/>
    </source>
</evidence>
<protein>
    <submittedName>
        <fullName evidence="4">Protocadherin domain-containing protein</fullName>
    </submittedName>
</protein>
<feature type="compositionally biased region" description="Basic and acidic residues" evidence="1">
    <location>
        <begin position="362"/>
        <end position="380"/>
    </location>
</feature>
<feature type="region of interest" description="Disordered" evidence="1">
    <location>
        <begin position="342"/>
        <end position="424"/>
    </location>
</feature>
<organism evidence="3 4">
    <name type="scientific">Bursaphelenchus xylophilus</name>
    <name type="common">Pinewood nematode worm</name>
    <name type="synonym">Aphelenchoides xylophilus</name>
    <dbReference type="NCBI Taxonomy" id="6326"/>
    <lineage>
        <taxon>Eukaryota</taxon>
        <taxon>Metazoa</taxon>
        <taxon>Ecdysozoa</taxon>
        <taxon>Nematoda</taxon>
        <taxon>Chromadorea</taxon>
        <taxon>Rhabditida</taxon>
        <taxon>Tylenchina</taxon>
        <taxon>Tylenchomorpha</taxon>
        <taxon>Aphelenchoidea</taxon>
        <taxon>Aphelenchoididae</taxon>
        <taxon>Bursaphelenchus</taxon>
    </lineage>
</organism>
<sequence>MFSFSENLTDLATSAAAEKLESRAFSDYAETVDDGDVTMILRADTTTWLRIITVSFVLQISFSANTIEDFKNCKKESGFSLKDESLICDPRNDLKPGTLKKLTDILRHVQTKLKCECADLCARDTDLDGKFVGLLQVTNTEALNDTGRSFDEVANEIYELSGLGNKECDNGMLLFYVKDTQELASMRGHGKFILLKDQDLDRLHQIASGNKPEDLNAAAMEFLVDKDNATQPAGDIQKFLKSASDTWAPIVGLVVVGVLLLLILALLLACCFAKLCGCCASKPHKNKYYVTPVPTYKTVDPIYIVTPQSDRHDLIYSTPYSGSPLPPPPAMYMSTPPPPINSNGYSTYAGSPHSTRSPLPIHKHDTLSKGSPKKDKDRTGTSKSNYSIQNSSSTTLPMPETFMDTSYLDPTRKRETQTREEFVE</sequence>
<evidence type="ECO:0000256" key="2">
    <source>
        <dbReference type="SAM" id="Phobius"/>
    </source>
</evidence>
<dbReference type="Gene3D" id="3.10.310.50">
    <property type="match status" value="1"/>
</dbReference>
<reference evidence="4" key="1">
    <citation type="submission" date="2016-11" db="UniProtKB">
        <authorList>
            <consortium name="WormBaseParasite"/>
        </authorList>
    </citation>
    <scope>IDENTIFICATION</scope>
</reference>
<evidence type="ECO:0000313" key="4">
    <source>
        <dbReference type="WBParaSite" id="BXY_0468000.1"/>
    </source>
</evidence>
<name>A0A1I7RVB9_BURXY</name>
<keyword evidence="2" id="KW-0472">Membrane</keyword>
<evidence type="ECO:0000256" key="1">
    <source>
        <dbReference type="SAM" id="MobiDB-lite"/>
    </source>
</evidence>
<dbReference type="InterPro" id="IPR033438">
    <property type="entry name" value="MOLO1"/>
</dbReference>
<dbReference type="PANTHER" id="PTHR33748:SF5">
    <property type="entry name" value="GROUND-LIKE DOMAIN-CONTAINING PROTEIN"/>
    <property type="match status" value="1"/>
</dbReference>
<feature type="transmembrane region" description="Helical" evidence="2">
    <location>
        <begin position="247"/>
        <end position="269"/>
    </location>
</feature>
<dbReference type="Proteomes" id="UP000095284">
    <property type="component" value="Unplaced"/>
</dbReference>
<proteinExistence type="predicted"/>
<feature type="compositionally biased region" description="Polar residues" evidence="1">
    <location>
        <begin position="342"/>
        <end position="357"/>
    </location>
</feature>
<dbReference type="WBParaSite" id="BXY_0468000.1">
    <property type="protein sequence ID" value="BXY_0468000.1"/>
    <property type="gene ID" value="BXY_0468000"/>
</dbReference>
<accession>A0A1I7RVB9</accession>
<dbReference type="Pfam" id="PF17175">
    <property type="entry name" value="MOLO1"/>
    <property type="match status" value="1"/>
</dbReference>
<dbReference type="AlphaFoldDB" id="A0A1I7RVB9"/>
<feature type="compositionally biased region" description="Low complexity" evidence="1">
    <location>
        <begin position="381"/>
        <end position="395"/>
    </location>
</feature>
<dbReference type="PANTHER" id="PTHR33748">
    <property type="entry name" value="PROTEIN CBG04600"/>
    <property type="match status" value="1"/>
</dbReference>
<dbReference type="eggNOG" id="ENOG502S2WB">
    <property type="taxonomic scope" value="Eukaryota"/>
</dbReference>
<dbReference type="GO" id="GO:0005892">
    <property type="term" value="C:acetylcholine-gated channel complex"/>
    <property type="evidence" value="ECO:0007669"/>
    <property type="project" value="InterPro"/>
</dbReference>
<feature type="compositionally biased region" description="Basic and acidic residues" evidence="1">
    <location>
        <begin position="410"/>
        <end position="424"/>
    </location>
</feature>
<keyword evidence="2" id="KW-0812">Transmembrane</keyword>